<dbReference type="AlphaFoldDB" id="A0A5B7IUP0"/>
<gene>
    <name evidence="1" type="ORF">E2C01_078647</name>
</gene>
<organism evidence="1 2">
    <name type="scientific">Portunus trituberculatus</name>
    <name type="common">Swimming crab</name>
    <name type="synonym">Neptunus trituberculatus</name>
    <dbReference type="NCBI Taxonomy" id="210409"/>
    <lineage>
        <taxon>Eukaryota</taxon>
        <taxon>Metazoa</taxon>
        <taxon>Ecdysozoa</taxon>
        <taxon>Arthropoda</taxon>
        <taxon>Crustacea</taxon>
        <taxon>Multicrustacea</taxon>
        <taxon>Malacostraca</taxon>
        <taxon>Eumalacostraca</taxon>
        <taxon>Eucarida</taxon>
        <taxon>Decapoda</taxon>
        <taxon>Pleocyemata</taxon>
        <taxon>Brachyura</taxon>
        <taxon>Eubrachyura</taxon>
        <taxon>Portunoidea</taxon>
        <taxon>Portunidae</taxon>
        <taxon>Portuninae</taxon>
        <taxon>Portunus</taxon>
    </lineage>
</organism>
<comment type="caution">
    <text evidence="1">The sequence shown here is derived from an EMBL/GenBank/DDBJ whole genome shotgun (WGS) entry which is preliminary data.</text>
</comment>
<protein>
    <submittedName>
        <fullName evidence="1">Uncharacterized protein</fullName>
    </submittedName>
</protein>
<sequence>MNRVISKVMATGLVLMKKTKAEQTVSQVMIMSLLLIYLRSNKRNGHVQVRRLASGGTGAPHPSPPEQFVFDSTLSGITDACTVMDHSNELDFLLQFFDNDLMGMIVVETN</sequence>
<proteinExistence type="predicted"/>
<evidence type="ECO:0000313" key="2">
    <source>
        <dbReference type="Proteomes" id="UP000324222"/>
    </source>
</evidence>
<reference evidence="1 2" key="1">
    <citation type="submission" date="2019-05" db="EMBL/GenBank/DDBJ databases">
        <title>Another draft genome of Portunus trituberculatus and its Hox gene families provides insights of decapod evolution.</title>
        <authorList>
            <person name="Jeong J.-H."/>
            <person name="Song I."/>
            <person name="Kim S."/>
            <person name="Choi T."/>
            <person name="Kim D."/>
            <person name="Ryu S."/>
            <person name="Kim W."/>
        </authorList>
    </citation>
    <scope>NUCLEOTIDE SEQUENCE [LARGE SCALE GENOMIC DNA]</scope>
    <source>
        <tissue evidence="1">Muscle</tissue>
    </source>
</reference>
<dbReference type="EMBL" id="VSRR010063929">
    <property type="protein sequence ID" value="MPC83924.1"/>
    <property type="molecule type" value="Genomic_DNA"/>
</dbReference>
<name>A0A5B7IUP0_PORTR</name>
<dbReference type="Proteomes" id="UP000324222">
    <property type="component" value="Unassembled WGS sequence"/>
</dbReference>
<keyword evidence="2" id="KW-1185">Reference proteome</keyword>
<accession>A0A5B7IUP0</accession>
<evidence type="ECO:0000313" key="1">
    <source>
        <dbReference type="EMBL" id="MPC83924.1"/>
    </source>
</evidence>